<protein>
    <submittedName>
        <fullName evidence="1">Uncharacterized protein</fullName>
    </submittedName>
</protein>
<proteinExistence type="predicted"/>
<dbReference type="Proteomes" id="UP000069272">
    <property type="component" value="Chromosome X"/>
</dbReference>
<name>A0A182FYM5_ANOAL</name>
<dbReference type="VEuPathDB" id="VectorBase:AALB014712"/>
<reference evidence="1 2" key="1">
    <citation type="journal article" date="2017" name="G3 (Bethesda)">
        <title>The Physical Genome Mapping of Anopheles albimanus Corrected Scaffold Misassemblies and Identified Interarm Rearrangements in Genus Anopheles.</title>
        <authorList>
            <person name="Artemov G.N."/>
            <person name="Peery A.N."/>
            <person name="Jiang X."/>
            <person name="Tu Z."/>
            <person name="Stegniy V.N."/>
            <person name="Sharakhova M.V."/>
            <person name="Sharakhov I.V."/>
        </authorList>
    </citation>
    <scope>NUCLEOTIDE SEQUENCE [LARGE SCALE GENOMIC DNA]</scope>
    <source>
        <strain evidence="1 2">ALBI9_A</strain>
    </source>
</reference>
<dbReference type="AlphaFoldDB" id="A0A182FYM5"/>
<organism evidence="1 2">
    <name type="scientific">Anopheles albimanus</name>
    <name type="common">New world malaria mosquito</name>
    <dbReference type="NCBI Taxonomy" id="7167"/>
    <lineage>
        <taxon>Eukaryota</taxon>
        <taxon>Metazoa</taxon>
        <taxon>Ecdysozoa</taxon>
        <taxon>Arthropoda</taxon>
        <taxon>Hexapoda</taxon>
        <taxon>Insecta</taxon>
        <taxon>Pterygota</taxon>
        <taxon>Neoptera</taxon>
        <taxon>Endopterygota</taxon>
        <taxon>Diptera</taxon>
        <taxon>Nematocera</taxon>
        <taxon>Culicoidea</taxon>
        <taxon>Culicidae</taxon>
        <taxon>Anophelinae</taxon>
        <taxon>Anopheles</taxon>
    </lineage>
</organism>
<evidence type="ECO:0000313" key="1">
    <source>
        <dbReference type="EnsemblMetazoa" id="AALB014712-PA"/>
    </source>
</evidence>
<sequence>MFVHTLPRQVPQLFLSTPLRIVPFLALPFLCRCCGASRRHPRLVSGKKMGLPRMFGVMSGGVAFYHDHGCLVASVRRARWVASCSGAIAATCWRWFWIGATRLRTVAWVFWAPCGPHMFLSCVYSML</sequence>
<evidence type="ECO:0000313" key="2">
    <source>
        <dbReference type="Proteomes" id="UP000069272"/>
    </source>
</evidence>
<accession>A0A182FYM5</accession>
<dbReference type="EnsemblMetazoa" id="AALB014712-RA">
    <property type="protein sequence ID" value="AALB014712-PA"/>
    <property type="gene ID" value="AALB014712"/>
</dbReference>
<reference evidence="1" key="2">
    <citation type="submission" date="2022-08" db="UniProtKB">
        <authorList>
            <consortium name="EnsemblMetazoa"/>
        </authorList>
    </citation>
    <scope>IDENTIFICATION</scope>
    <source>
        <strain evidence="1">STECLA/ALBI9_A</strain>
    </source>
</reference>
<keyword evidence="2" id="KW-1185">Reference proteome</keyword>